<comment type="caution">
    <text evidence="4">The sequence shown here is derived from an EMBL/GenBank/DDBJ whole genome shotgun (WGS) entry which is preliminary data.</text>
</comment>
<evidence type="ECO:0000256" key="1">
    <source>
        <dbReference type="ARBA" id="ARBA00022737"/>
    </source>
</evidence>
<feature type="repeat" description="TPR" evidence="3">
    <location>
        <begin position="84"/>
        <end position="117"/>
    </location>
</feature>
<dbReference type="InterPro" id="IPR019734">
    <property type="entry name" value="TPR_rpt"/>
</dbReference>
<dbReference type="PANTHER" id="PTHR44858">
    <property type="entry name" value="TETRATRICOPEPTIDE REPEAT PROTEIN 6"/>
    <property type="match status" value="1"/>
</dbReference>
<dbReference type="RefSeq" id="WP_316070639.1">
    <property type="nucleotide sequence ID" value="NZ_JAVNWW010000003.1"/>
</dbReference>
<dbReference type="InterPro" id="IPR011990">
    <property type="entry name" value="TPR-like_helical_dom_sf"/>
</dbReference>
<evidence type="ECO:0000313" key="4">
    <source>
        <dbReference type="EMBL" id="MDU0808957.1"/>
    </source>
</evidence>
<dbReference type="PANTHER" id="PTHR44858:SF1">
    <property type="entry name" value="UDP-N-ACETYLGLUCOSAMINE--PEPTIDE N-ACETYLGLUCOSAMINYLTRANSFERASE SPINDLY-RELATED"/>
    <property type="match status" value="1"/>
</dbReference>
<keyword evidence="1" id="KW-0677">Repeat</keyword>
<dbReference type="Pfam" id="PF13432">
    <property type="entry name" value="TPR_16"/>
    <property type="match status" value="2"/>
</dbReference>
<feature type="repeat" description="TPR" evidence="3">
    <location>
        <begin position="118"/>
        <end position="151"/>
    </location>
</feature>
<evidence type="ECO:0000313" key="5">
    <source>
        <dbReference type="Proteomes" id="UP001249959"/>
    </source>
</evidence>
<reference evidence="4 5" key="1">
    <citation type="submission" date="2023-09" db="EMBL/GenBank/DDBJ databases">
        <title>Aquirufa genomes.</title>
        <authorList>
            <person name="Pitt A."/>
        </authorList>
    </citation>
    <scope>NUCLEOTIDE SEQUENCE [LARGE SCALE GENOMIC DNA]</scope>
    <source>
        <strain evidence="4 5">LEOWEIH-7C</strain>
    </source>
</reference>
<proteinExistence type="predicted"/>
<feature type="repeat" description="TPR" evidence="3">
    <location>
        <begin position="297"/>
        <end position="330"/>
    </location>
</feature>
<dbReference type="EMBL" id="JAVNWW010000003">
    <property type="protein sequence ID" value="MDU0808957.1"/>
    <property type="molecule type" value="Genomic_DNA"/>
</dbReference>
<dbReference type="PROSITE" id="PS50005">
    <property type="entry name" value="TPR"/>
    <property type="match status" value="4"/>
</dbReference>
<dbReference type="SUPFAM" id="SSF81901">
    <property type="entry name" value="HCP-like"/>
    <property type="match status" value="1"/>
</dbReference>
<gene>
    <name evidence="4" type="ORF">PQG45_07910</name>
</gene>
<dbReference type="Gene3D" id="1.25.40.10">
    <property type="entry name" value="Tetratricopeptide repeat domain"/>
    <property type="match status" value="4"/>
</dbReference>
<accession>A0ABU3TSW0</accession>
<organism evidence="4 5">
    <name type="scientific">Aquirufa regiilacus</name>
    <dbReference type="NCBI Taxonomy" id="3024868"/>
    <lineage>
        <taxon>Bacteria</taxon>
        <taxon>Pseudomonadati</taxon>
        <taxon>Bacteroidota</taxon>
        <taxon>Cytophagia</taxon>
        <taxon>Cytophagales</taxon>
        <taxon>Flectobacillaceae</taxon>
        <taxon>Aquirufa</taxon>
    </lineage>
</organism>
<evidence type="ECO:0000256" key="3">
    <source>
        <dbReference type="PROSITE-ProRule" id="PRU00339"/>
    </source>
</evidence>
<dbReference type="SUPFAM" id="SSF48452">
    <property type="entry name" value="TPR-like"/>
    <property type="match status" value="1"/>
</dbReference>
<keyword evidence="5" id="KW-1185">Reference proteome</keyword>
<name>A0ABU3TSW0_9BACT</name>
<keyword evidence="2 3" id="KW-0802">TPR repeat</keyword>
<dbReference type="Proteomes" id="UP001249959">
    <property type="component" value="Unassembled WGS sequence"/>
</dbReference>
<sequence>MHKIVWVIGLLACMGCRPSTLEWGKELLADKKYEKAKEALSLWIQRDTTRWDAYYARAECNAALSLENDALHDYEKAFAMHPAVKTCVGVGRGYLENEDYEKAKAYFNRAIGMDRSDARGYFGLGDCYLREELYDEALSYLDQAQARWKKNVPEEFTLALMQVYFEKKQDAACLAQIRVLKFAKSPRSEAYEYAGRVYARQKRYPQAMKEYQAVLDRDSTDIVARVLVADVYAQEEQYAAEIKERTRIIAQVEAQKADADMIGLSYYLRGMAKDNAGDFRGALRDLDHSIALSDGRAWAYFCRTVAKIHLRDFSGALRDYQEAVRLRPDVAFDDHLSEDPTSYATFIAYAGVHGERID</sequence>
<dbReference type="InterPro" id="IPR050498">
    <property type="entry name" value="Ycf3"/>
</dbReference>
<evidence type="ECO:0000256" key="2">
    <source>
        <dbReference type="ARBA" id="ARBA00022803"/>
    </source>
</evidence>
<protein>
    <submittedName>
        <fullName evidence="4">Tetratricopeptide repeat protein</fullName>
    </submittedName>
</protein>
<dbReference type="SMART" id="SM00028">
    <property type="entry name" value="TPR"/>
    <property type="match status" value="6"/>
</dbReference>
<feature type="repeat" description="TPR" evidence="3">
    <location>
        <begin position="188"/>
        <end position="221"/>
    </location>
</feature>